<name>A0A934UM64_9SPHI</name>
<sequence>MLRSFINKAYEGTIWHLEFDELKDTLAIEIRNEQEKQVSFSSLELTTGDINFEYYKTPERWLAGIECVFNGVMLLHYYKHESGPEHKAIIAIDMVTQEELWSNYSIAFDHLTMNGPVAYSTNIQSKKLLLLDIRTGKLLRSYDENTDKVLNNSVVVPKMASPGNLIKGFLPVEPVGNMMHYLNHNIYRIVSLHAFNKETLQQHLFVMKGNDIVYHDLLNTDIQKLQPEAFVLHKNYLVYIKNKSEVKVINLKAAVQ</sequence>
<organism evidence="1 2">
    <name type="scientific">Mucilaginibacter segetis</name>
    <dbReference type="NCBI Taxonomy" id="2793071"/>
    <lineage>
        <taxon>Bacteria</taxon>
        <taxon>Pseudomonadati</taxon>
        <taxon>Bacteroidota</taxon>
        <taxon>Sphingobacteriia</taxon>
        <taxon>Sphingobacteriales</taxon>
        <taxon>Sphingobacteriaceae</taxon>
        <taxon>Mucilaginibacter</taxon>
    </lineage>
</organism>
<reference evidence="1" key="1">
    <citation type="submission" date="2020-12" db="EMBL/GenBank/DDBJ databases">
        <title>Bacterial novel species Mucilaginibacter sp. SD-g isolated from soil.</title>
        <authorList>
            <person name="Jung H.-Y."/>
        </authorList>
    </citation>
    <scope>NUCLEOTIDE SEQUENCE</scope>
    <source>
        <strain evidence="1">SD-g</strain>
    </source>
</reference>
<gene>
    <name evidence="1" type="ORF">I5M19_05250</name>
</gene>
<dbReference type="Pfam" id="PF16248">
    <property type="entry name" value="DUF4905"/>
    <property type="match status" value="1"/>
</dbReference>
<dbReference type="Proteomes" id="UP000613193">
    <property type="component" value="Unassembled WGS sequence"/>
</dbReference>
<dbReference type="AlphaFoldDB" id="A0A934UM64"/>
<dbReference type="EMBL" id="JAEHFW010000001">
    <property type="protein sequence ID" value="MBK0378700.1"/>
    <property type="molecule type" value="Genomic_DNA"/>
</dbReference>
<protein>
    <submittedName>
        <fullName evidence="1">DUF4905 domain-containing protein</fullName>
    </submittedName>
</protein>
<proteinExistence type="predicted"/>
<comment type="caution">
    <text evidence="1">The sequence shown here is derived from an EMBL/GenBank/DDBJ whole genome shotgun (WGS) entry which is preliminary data.</text>
</comment>
<dbReference type="RefSeq" id="WP_200064927.1">
    <property type="nucleotide sequence ID" value="NZ_JAEHFW010000001.1"/>
</dbReference>
<dbReference type="InterPro" id="IPR032595">
    <property type="entry name" value="DUF4905"/>
</dbReference>
<accession>A0A934UM64</accession>
<evidence type="ECO:0000313" key="2">
    <source>
        <dbReference type="Proteomes" id="UP000613193"/>
    </source>
</evidence>
<evidence type="ECO:0000313" key="1">
    <source>
        <dbReference type="EMBL" id="MBK0378700.1"/>
    </source>
</evidence>
<keyword evidence="2" id="KW-1185">Reference proteome</keyword>